<accession>A0A1I0XE87</accession>
<dbReference type="STRING" id="871651.SAMN05421688_2131"/>
<dbReference type="Proteomes" id="UP000198796">
    <property type="component" value="Unassembled WGS sequence"/>
</dbReference>
<keyword evidence="2" id="KW-1185">Reference proteome</keyword>
<dbReference type="InterPro" id="IPR029787">
    <property type="entry name" value="Nucleotide_cyclase"/>
</dbReference>
<proteinExistence type="predicted"/>
<dbReference type="AlphaFoldDB" id="A0A1I0XE87"/>
<evidence type="ECO:0008006" key="3">
    <source>
        <dbReference type="Google" id="ProtNLM"/>
    </source>
</evidence>
<reference evidence="1 2" key="1">
    <citation type="submission" date="2016-10" db="EMBL/GenBank/DDBJ databases">
        <authorList>
            <person name="de Groot N.N."/>
        </authorList>
    </citation>
    <scope>NUCLEOTIDE SEQUENCE [LARGE SCALE GENOMIC DNA]</scope>
    <source>
        <strain evidence="1 2">DSM 29316</strain>
    </source>
</reference>
<dbReference type="Gene3D" id="3.30.70.1230">
    <property type="entry name" value="Nucleotide cyclase"/>
    <property type="match status" value="1"/>
</dbReference>
<gene>
    <name evidence="1" type="ORF">SAMN05421688_2131</name>
</gene>
<evidence type="ECO:0000313" key="1">
    <source>
        <dbReference type="EMBL" id="SFA98746.1"/>
    </source>
</evidence>
<dbReference type="EMBL" id="FOJU01000003">
    <property type="protein sequence ID" value="SFA98746.1"/>
    <property type="molecule type" value="Genomic_DNA"/>
</dbReference>
<sequence>MRPLVRYRRSGHSQRMTQIDPIAVLTGDIVESTSLGRDRLESVFAALEDAAEELSLWQEADPKLTRFRGDGWQLVVMRPTIALRAALFLRAAIRRHGRDLDTRISIGTGAVDALPDGDLSGASGSAFVSSGRGLDQIRKTARIASDGSGPLRAATLLADTLTRGWSPAQAAVAYYALNPDRPTQSEIGEAVGSSQQNVQKVMEAAHLPDILTALNALETA</sequence>
<organism evidence="1 2">
    <name type="scientific">Poseidonocella pacifica</name>
    <dbReference type="NCBI Taxonomy" id="871651"/>
    <lineage>
        <taxon>Bacteria</taxon>
        <taxon>Pseudomonadati</taxon>
        <taxon>Pseudomonadota</taxon>
        <taxon>Alphaproteobacteria</taxon>
        <taxon>Rhodobacterales</taxon>
        <taxon>Roseobacteraceae</taxon>
        <taxon>Poseidonocella</taxon>
    </lineage>
</organism>
<protein>
    <recommendedName>
        <fullName evidence="3">SatD family (SatD)</fullName>
    </recommendedName>
</protein>
<dbReference type="SUPFAM" id="SSF55073">
    <property type="entry name" value="Nucleotide cyclase"/>
    <property type="match status" value="1"/>
</dbReference>
<name>A0A1I0XE87_9RHOB</name>
<evidence type="ECO:0000313" key="2">
    <source>
        <dbReference type="Proteomes" id="UP000198796"/>
    </source>
</evidence>